<sequence>MEKIEDYQGRFDHHGRRRQAVYRKKKRSPCMQPSRKQKSNMVWMPAVPSWEKEFCYKIGSFTWENFLEAKKATIFGEKVFEWDDSAAKEAFDSAKNRFFAQINGLPIPDESDPNPDLYIDEIDSEAETDSELLHELELAKEYVSVDQEEENRNEYVPDWYHIPIEDIKPTGWDIEDEEFSGGKVLTGLVIGY</sequence>
<dbReference type="PANTHER" id="PTHR34567:SF3">
    <property type="entry name" value="FK506-BINDING-LIKE PROTEIN"/>
    <property type="match status" value="1"/>
</dbReference>
<reference evidence="2" key="1">
    <citation type="submission" date="2019-10" db="EMBL/GenBank/DDBJ databases">
        <authorList>
            <person name="Zhang R."/>
            <person name="Pan Y."/>
            <person name="Wang J."/>
            <person name="Ma R."/>
            <person name="Yu S."/>
        </authorList>
    </citation>
    <scope>NUCLEOTIDE SEQUENCE</scope>
    <source>
        <strain evidence="2">LA-IB0</strain>
        <tissue evidence="2">Leaf</tissue>
    </source>
</reference>
<protein>
    <submittedName>
        <fullName evidence="2">Uncharacterized protein</fullName>
    </submittedName>
</protein>
<dbReference type="PANTHER" id="PTHR34567">
    <property type="entry name" value="FK506-BINDING-LIKE PROTEIN"/>
    <property type="match status" value="1"/>
</dbReference>
<dbReference type="AlphaFoldDB" id="A0AAV6WTR2"/>
<feature type="region of interest" description="Disordered" evidence="1">
    <location>
        <begin position="1"/>
        <end position="37"/>
    </location>
</feature>
<dbReference type="EMBL" id="WHWC01000013">
    <property type="protein sequence ID" value="KAG8370997.1"/>
    <property type="molecule type" value="Genomic_DNA"/>
</dbReference>
<proteinExistence type="predicted"/>
<comment type="caution">
    <text evidence="2">The sequence shown here is derived from an EMBL/GenBank/DDBJ whole genome shotgun (WGS) entry which is preliminary data.</text>
</comment>
<feature type="compositionally biased region" description="Basic residues" evidence="1">
    <location>
        <begin position="13"/>
        <end position="28"/>
    </location>
</feature>
<accession>A0AAV6WTR2</accession>
<evidence type="ECO:0000256" key="1">
    <source>
        <dbReference type="SAM" id="MobiDB-lite"/>
    </source>
</evidence>
<evidence type="ECO:0000313" key="3">
    <source>
        <dbReference type="Proteomes" id="UP000826271"/>
    </source>
</evidence>
<keyword evidence="3" id="KW-1185">Reference proteome</keyword>
<name>A0AAV6WTR2_9LAMI</name>
<dbReference type="Proteomes" id="UP000826271">
    <property type="component" value="Unassembled WGS sequence"/>
</dbReference>
<gene>
    <name evidence="2" type="ORF">BUALT_Bualt13G0041300</name>
</gene>
<feature type="compositionally biased region" description="Basic and acidic residues" evidence="1">
    <location>
        <begin position="1"/>
        <end position="12"/>
    </location>
</feature>
<organism evidence="2 3">
    <name type="scientific">Buddleja alternifolia</name>
    <dbReference type="NCBI Taxonomy" id="168488"/>
    <lineage>
        <taxon>Eukaryota</taxon>
        <taxon>Viridiplantae</taxon>
        <taxon>Streptophyta</taxon>
        <taxon>Embryophyta</taxon>
        <taxon>Tracheophyta</taxon>
        <taxon>Spermatophyta</taxon>
        <taxon>Magnoliopsida</taxon>
        <taxon>eudicotyledons</taxon>
        <taxon>Gunneridae</taxon>
        <taxon>Pentapetalae</taxon>
        <taxon>asterids</taxon>
        <taxon>lamiids</taxon>
        <taxon>Lamiales</taxon>
        <taxon>Scrophulariaceae</taxon>
        <taxon>Buddlejeae</taxon>
        <taxon>Buddleja</taxon>
    </lineage>
</organism>
<evidence type="ECO:0000313" key="2">
    <source>
        <dbReference type="EMBL" id="KAG8370997.1"/>
    </source>
</evidence>